<protein>
    <submittedName>
        <fullName evidence="1">ENV1 protein</fullName>
    </submittedName>
</protein>
<dbReference type="OrthoDB" id="9306952at2759"/>
<comment type="caution">
    <text evidence="1">The sequence shown here is derived from an EMBL/GenBank/DDBJ whole genome shotgun (WGS) entry which is preliminary data.</text>
</comment>
<dbReference type="AlphaFoldDB" id="A0A7K8Y523"/>
<name>A0A7K8Y523_9PICI</name>
<organism evidence="1 2">
    <name type="scientific">Eubucco bourcierii</name>
    <name type="common">red-headed barbet</name>
    <dbReference type="NCBI Taxonomy" id="91767"/>
    <lineage>
        <taxon>Eukaryota</taxon>
        <taxon>Metazoa</taxon>
        <taxon>Chordata</taxon>
        <taxon>Craniata</taxon>
        <taxon>Vertebrata</taxon>
        <taxon>Euteleostomi</taxon>
        <taxon>Archelosauria</taxon>
        <taxon>Archosauria</taxon>
        <taxon>Dinosauria</taxon>
        <taxon>Saurischia</taxon>
        <taxon>Theropoda</taxon>
        <taxon>Coelurosauria</taxon>
        <taxon>Aves</taxon>
        <taxon>Neognathae</taxon>
        <taxon>Neoaves</taxon>
        <taxon>Telluraves</taxon>
        <taxon>Coraciimorphae</taxon>
        <taxon>Piciformes</taxon>
        <taxon>Ramphastidae</taxon>
        <taxon>Eubucco</taxon>
    </lineage>
</organism>
<proteinExistence type="predicted"/>
<dbReference type="Proteomes" id="UP000583613">
    <property type="component" value="Unassembled WGS sequence"/>
</dbReference>
<dbReference type="InterPro" id="IPR018154">
    <property type="entry name" value="TLV/ENV_coat_polyprotein"/>
</dbReference>
<dbReference type="EMBL" id="VWZE01043229">
    <property type="protein sequence ID" value="NXF98671.1"/>
    <property type="molecule type" value="Genomic_DNA"/>
</dbReference>
<accession>A0A7K8Y523</accession>
<keyword evidence="2" id="KW-1185">Reference proteome</keyword>
<feature type="non-terminal residue" evidence="1">
    <location>
        <position position="1"/>
    </location>
</feature>
<evidence type="ECO:0000313" key="2">
    <source>
        <dbReference type="Proteomes" id="UP000583613"/>
    </source>
</evidence>
<dbReference type="Pfam" id="PF00429">
    <property type="entry name" value="TLV_coat"/>
    <property type="match status" value="1"/>
</dbReference>
<sequence length="87" mass="10033">NIPERNRLWEVMEATYKVLNYTYPNLTEGCWLCYMMRPPFYEAIGSSAEVRGRDMDNPRECLWKQGENSATPGITLEQIRGKGICIG</sequence>
<evidence type="ECO:0000313" key="1">
    <source>
        <dbReference type="EMBL" id="NXF98671.1"/>
    </source>
</evidence>
<gene>
    <name evidence="1" type="primary">Env1_4</name>
    <name evidence="1" type="ORF">EUBBOU_R15514</name>
</gene>
<reference evidence="1 2" key="1">
    <citation type="submission" date="2019-09" db="EMBL/GenBank/DDBJ databases">
        <title>Bird 10,000 Genomes (B10K) Project - Family phase.</title>
        <authorList>
            <person name="Zhang G."/>
        </authorList>
    </citation>
    <scope>NUCLEOTIDE SEQUENCE [LARGE SCALE GENOMIC DNA]</scope>
    <source>
        <strain evidence="1">B10K-DU-001-04</strain>
        <tissue evidence="1">Muscle</tissue>
    </source>
</reference>
<feature type="non-terminal residue" evidence="1">
    <location>
        <position position="87"/>
    </location>
</feature>